<proteinExistence type="predicted"/>
<protein>
    <submittedName>
        <fullName evidence="1">Uncharacterized protein</fullName>
    </submittedName>
</protein>
<accession>A0A835QMI0</accession>
<gene>
    <name evidence="1" type="ORF">HPP92_012961</name>
</gene>
<dbReference type="AlphaFoldDB" id="A0A835QMI0"/>
<dbReference type="EMBL" id="JADCNL010000006">
    <property type="protein sequence ID" value="KAG0476120.1"/>
    <property type="molecule type" value="Genomic_DNA"/>
</dbReference>
<dbReference type="Proteomes" id="UP000636800">
    <property type="component" value="Chromosome 6"/>
</dbReference>
<organism evidence="1 2">
    <name type="scientific">Vanilla planifolia</name>
    <name type="common">Vanilla</name>
    <dbReference type="NCBI Taxonomy" id="51239"/>
    <lineage>
        <taxon>Eukaryota</taxon>
        <taxon>Viridiplantae</taxon>
        <taxon>Streptophyta</taxon>
        <taxon>Embryophyta</taxon>
        <taxon>Tracheophyta</taxon>
        <taxon>Spermatophyta</taxon>
        <taxon>Magnoliopsida</taxon>
        <taxon>Liliopsida</taxon>
        <taxon>Asparagales</taxon>
        <taxon>Orchidaceae</taxon>
        <taxon>Vanilloideae</taxon>
        <taxon>Vanilleae</taxon>
        <taxon>Vanilla</taxon>
    </lineage>
</organism>
<name>A0A835QMI0_VANPL</name>
<reference evidence="1 2" key="1">
    <citation type="journal article" date="2020" name="Nat. Food">
        <title>A phased Vanilla planifolia genome enables genetic improvement of flavour and production.</title>
        <authorList>
            <person name="Hasing T."/>
            <person name="Tang H."/>
            <person name="Brym M."/>
            <person name="Khazi F."/>
            <person name="Huang T."/>
            <person name="Chambers A.H."/>
        </authorList>
    </citation>
    <scope>NUCLEOTIDE SEQUENCE [LARGE SCALE GENOMIC DNA]</scope>
    <source>
        <tissue evidence="1">Leaf</tissue>
    </source>
</reference>
<dbReference type="OrthoDB" id="262529at2759"/>
<keyword evidence="2" id="KW-1185">Reference proteome</keyword>
<comment type="caution">
    <text evidence="1">The sequence shown here is derived from an EMBL/GenBank/DDBJ whole genome shotgun (WGS) entry which is preliminary data.</text>
</comment>
<sequence>MDSPNPLLRHPIQRICSSCKRRKANILLIPPEVVTLLLFLLRRHYSLQGLFSSRFLDTSRSILRFEQAVLTSFFQANVSSDTLVPHLKGRHQLERNGFGKLNKGLQ</sequence>
<evidence type="ECO:0000313" key="1">
    <source>
        <dbReference type="EMBL" id="KAG0476120.1"/>
    </source>
</evidence>
<evidence type="ECO:0000313" key="2">
    <source>
        <dbReference type="Proteomes" id="UP000636800"/>
    </source>
</evidence>